<protein>
    <submittedName>
        <fullName evidence="1">Uncharacterized protein</fullName>
    </submittedName>
</protein>
<reference evidence="1" key="1">
    <citation type="submission" date="2018-07" db="EMBL/GenBank/DDBJ databases">
        <authorList>
            <person name="Wilson K.M."/>
            <person name="Ely B."/>
        </authorList>
    </citation>
    <scope>NUCLEOTIDE SEQUENCE</scope>
</reference>
<name>A0A385EFU8_9CAUD</name>
<evidence type="ECO:0000313" key="2">
    <source>
        <dbReference type="Proteomes" id="UP000259683"/>
    </source>
</evidence>
<organism evidence="1 2">
    <name type="scientific">Caulobacter phage CcrSC</name>
    <dbReference type="NCBI Taxonomy" id="2283272"/>
    <lineage>
        <taxon>Viruses</taxon>
        <taxon>Duplodnaviria</taxon>
        <taxon>Heunggongvirae</taxon>
        <taxon>Uroviricota</taxon>
        <taxon>Caudoviricetes</taxon>
        <taxon>Jeanschmidtviridae</taxon>
        <taxon>Bertelyvirus</taxon>
        <taxon>Bertelyvirus SC</taxon>
    </lineage>
</organism>
<evidence type="ECO:0000313" key="1">
    <source>
        <dbReference type="EMBL" id="AXQ69687.1"/>
    </source>
</evidence>
<reference evidence="1" key="2">
    <citation type="submission" date="2021-07" db="EMBL/GenBank/DDBJ databases">
        <title>Giant CbK-like Caulobacter bacteriophages have genetically divergent genomes.</title>
        <authorList>
            <person name="Wilson K."/>
            <person name="Ely B."/>
        </authorList>
    </citation>
    <scope>NUCLEOTIDE SEQUENCE</scope>
</reference>
<dbReference type="Proteomes" id="UP000259683">
    <property type="component" value="Segment"/>
</dbReference>
<gene>
    <name evidence="1" type="ORF">CcrSC_gp105</name>
</gene>
<keyword evidence="2" id="KW-1185">Reference proteome</keyword>
<accession>A0A385EFU8</accession>
<dbReference type="EMBL" id="MH588547">
    <property type="protein sequence ID" value="AXQ69687.1"/>
    <property type="molecule type" value="Genomic_DNA"/>
</dbReference>
<proteinExistence type="predicted"/>
<sequence>MPACIVIRPKPKDGKPAPKLKAYTVLETCESTGGIVFAAHHAVARRAGANEWGDGDWDYVECHRSPQYDDLGPEGVNDLVLWRNGWWFECACGRRIDSDFEWQNADMVWSAKHGEFIDREHKTKRLYCAPVLKEPILHGSCLYCSPWCAMNRRNWEAGRERDRKLALTMARLSGTLEGCEILGARKTTEAVETGEIKVVEGWGGRQREVKVTKDVHVYHVAFKFPGCLYPGDWKHNDPTKVYLSRLDVEAWCQFKGKPYDAELYG</sequence>